<evidence type="ECO:0000256" key="3">
    <source>
        <dbReference type="ARBA" id="ARBA00013017"/>
    </source>
</evidence>
<feature type="domain" description="Thioredoxin" evidence="13">
    <location>
        <begin position="7"/>
        <end position="156"/>
    </location>
</feature>
<evidence type="ECO:0000256" key="9">
    <source>
        <dbReference type="ARBA" id="ARBA00032824"/>
    </source>
</evidence>
<reference evidence="15" key="1">
    <citation type="journal article" date="2019" name="Int. J. Syst. Evol. Microbiol.">
        <title>The Global Catalogue of Microorganisms (GCM) 10K type strain sequencing project: providing services to taxonomists for standard genome sequencing and annotation.</title>
        <authorList>
            <consortium name="The Broad Institute Genomics Platform"/>
            <consortium name="The Broad Institute Genome Sequencing Center for Infectious Disease"/>
            <person name="Wu L."/>
            <person name="Ma J."/>
        </authorList>
    </citation>
    <scope>NUCLEOTIDE SEQUENCE [LARGE SCALE GENOMIC DNA]</scope>
    <source>
        <strain evidence="15">JCM 18304</strain>
    </source>
</reference>
<dbReference type="Proteomes" id="UP001501570">
    <property type="component" value="Unassembled WGS sequence"/>
</dbReference>
<evidence type="ECO:0000256" key="6">
    <source>
        <dbReference type="ARBA" id="ARBA00023002"/>
    </source>
</evidence>
<evidence type="ECO:0000256" key="7">
    <source>
        <dbReference type="ARBA" id="ARBA00023157"/>
    </source>
</evidence>
<dbReference type="PROSITE" id="PS51352">
    <property type="entry name" value="THIOREDOXIN_2"/>
    <property type="match status" value="1"/>
</dbReference>
<organism evidence="14 15">
    <name type="scientific">Rugosimonospora acidiphila</name>
    <dbReference type="NCBI Taxonomy" id="556531"/>
    <lineage>
        <taxon>Bacteria</taxon>
        <taxon>Bacillati</taxon>
        <taxon>Actinomycetota</taxon>
        <taxon>Actinomycetes</taxon>
        <taxon>Micromonosporales</taxon>
        <taxon>Micromonosporaceae</taxon>
        <taxon>Rugosimonospora</taxon>
    </lineage>
</organism>
<evidence type="ECO:0000256" key="1">
    <source>
        <dbReference type="ARBA" id="ARBA00003330"/>
    </source>
</evidence>
<dbReference type="CDD" id="cd03017">
    <property type="entry name" value="PRX_BCP"/>
    <property type="match status" value="1"/>
</dbReference>
<keyword evidence="4" id="KW-0575">Peroxidase</keyword>
<evidence type="ECO:0000256" key="10">
    <source>
        <dbReference type="ARBA" id="ARBA00038489"/>
    </source>
</evidence>
<evidence type="ECO:0000256" key="5">
    <source>
        <dbReference type="ARBA" id="ARBA00022862"/>
    </source>
</evidence>
<dbReference type="PIRSF" id="PIRSF000239">
    <property type="entry name" value="AHPC"/>
    <property type="match status" value="1"/>
</dbReference>
<accession>A0ABP9RN18</accession>
<evidence type="ECO:0000313" key="14">
    <source>
        <dbReference type="EMBL" id="GAA5180608.1"/>
    </source>
</evidence>
<keyword evidence="6" id="KW-0560">Oxidoreductase</keyword>
<dbReference type="PANTHER" id="PTHR42801">
    <property type="entry name" value="THIOREDOXIN-DEPENDENT PEROXIDE REDUCTASE"/>
    <property type="match status" value="1"/>
</dbReference>
<keyword evidence="5" id="KW-0049">Antioxidant</keyword>
<keyword evidence="15" id="KW-1185">Reference proteome</keyword>
<keyword evidence="7" id="KW-1015">Disulfide bond</keyword>
<comment type="catalytic activity">
    <reaction evidence="12">
        <text>a hydroperoxide + [thioredoxin]-dithiol = an alcohol + [thioredoxin]-disulfide + H2O</text>
        <dbReference type="Rhea" id="RHEA:62620"/>
        <dbReference type="Rhea" id="RHEA-COMP:10698"/>
        <dbReference type="Rhea" id="RHEA-COMP:10700"/>
        <dbReference type="ChEBI" id="CHEBI:15377"/>
        <dbReference type="ChEBI" id="CHEBI:29950"/>
        <dbReference type="ChEBI" id="CHEBI:30879"/>
        <dbReference type="ChEBI" id="CHEBI:35924"/>
        <dbReference type="ChEBI" id="CHEBI:50058"/>
        <dbReference type="EC" id="1.11.1.24"/>
    </reaction>
</comment>
<dbReference type="InterPro" id="IPR000866">
    <property type="entry name" value="AhpC/TSA"/>
</dbReference>
<protein>
    <recommendedName>
        <fullName evidence="3">thioredoxin-dependent peroxiredoxin</fullName>
        <ecNumber evidence="3">1.11.1.24</ecNumber>
    </recommendedName>
    <alternativeName>
        <fullName evidence="11">Bacterioferritin comigratory protein</fullName>
    </alternativeName>
    <alternativeName>
        <fullName evidence="9">Thioredoxin peroxidase</fullName>
    </alternativeName>
</protein>
<dbReference type="SUPFAM" id="SSF52833">
    <property type="entry name" value="Thioredoxin-like"/>
    <property type="match status" value="1"/>
</dbReference>
<evidence type="ECO:0000256" key="4">
    <source>
        <dbReference type="ARBA" id="ARBA00022559"/>
    </source>
</evidence>
<evidence type="ECO:0000256" key="12">
    <source>
        <dbReference type="ARBA" id="ARBA00049091"/>
    </source>
</evidence>
<dbReference type="Pfam" id="PF00578">
    <property type="entry name" value="AhpC-TSA"/>
    <property type="match status" value="1"/>
</dbReference>
<dbReference type="RefSeq" id="WP_345627066.1">
    <property type="nucleotide sequence ID" value="NZ_BAABJQ010000003.1"/>
</dbReference>
<comment type="subunit">
    <text evidence="2">Monomer.</text>
</comment>
<gene>
    <name evidence="14" type="ORF">GCM10023322_13280</name>
</gene>
<evidence type="ECO:0000256" key="2">
    <source>
        <dbReference type="ARBA" id="ARBA00011245"/>
    </source>
</evidence>
<name>A0ABP9RN18_9ACTN</name>
<proteinExistence type="inferred from homology"/>
<comment type="similarity">
    <text evidence="10">Belongs to the peroxiredoxin family. BCP/PrxQ subfamily.</text>
</comment>
<evidence type="ECO:0000313" key="15">
    <source>
        <dbReference type="Proteomes" id="UP001501570"/>
    </source>
</evidence>
<evidence type="ECO:0000256" key="8">
    <source>
        <dbReference type="ARBA" id="ARBA00023284"/>
    </source>
</evidence>
<evidence type="ECO:0000259" key="13">
    <source>
        <dbReference type="PROSITE" id="PS51352"/>
    </source>
</evidence>
<dbReference type="InterPro" id="IPR036249">
    <property type="entry name" value="Thioredoxin-like_sf"/>
</dbReference>
<sequence>MANIKGLAPGDPAPDFTLPSQTGEQVSLHDLYAEKVVVLYFYPKDDTYGCTKEACAFRDAYEVFSEAGAQVVGVSSDSVDSHDQFARKHNLPFVLVADSGGELRRRYGIPTTLGLLPGRVTYVIDRQGVIRHVFSSQMQFNGHVQGALKVVKELAGQPA</sequence>
<dbReference type="InterPro" id="IPR024706">
    <property type="entry name" value="Peroxiredoxin_AhpC-typ"/>
</dbReference>
<dbReference type="Gene3D" id="3.40.30.10">
    <property type="entry name" value="Glutaredoxin"/>
    <property type="match status" value="1"/>
</dbReference>
<dbReference type="PANTHER" id="PTHR42801:SF4">
    <property type="entry name" value="AHPC_TSA FAMILY PROTEIN"/>
    <property type="match status" value="1"/>
</dbReference>
<keyword evidence="8" id="KW-0676">Redox-active center</keyword>
<evidence type="ECO:0000256" key="11">
    <source>
        <dbReference type="ARBA" id="ARBA00041373"/>
    </source>
</evidence>
<dbReference type="EC" id="1.11.1.24" evidence="3"/>
<comment type="function">
    <text evidence="1">Thiol-specific peroxidase that catalyzes the reduction of hydrogen peroxide and organic hydroperoxides to water and alcohols, respectively. Plays a role in cell protection against oxidative stress by detoxifying peroxides and as sensor of hydrogen peroxide-mediated signaling events.</text>
</comment>
<dbReference type="InterPro" id="IPR013766">
    <property type="entry name" value="Thioredoxin_domain"/>
</dbReference>
<comment type="caution">
    <text evidence="14">The sequence shown here is derived from an EMBL/GenBank/DDBJ whole genome shotgun (WGS) entry which is preliminary data.</text>
</comment>
<dbReference type="EMBL" id="BAABJQ010000003">
    <property type="protein sequence ID" value="GAA5180608.1"/>
    <property type="molecule type" value="Genomic_DNA"/>
</dbReference>
<dbReference type="InterPro" id="IPR050924">
    <property type="entry name" value="Peroxiredoxin_BCP/PrxQ"/>
</dbReference>